<evidence type="ECO:0000313" key="3">
    <source>
        <dbReference type="Proteomes" id="UP000887013"/>
    </source>
</evidence>
<keyword evidence="3" id="KW-1185">Reference proteome</keyword>
<organism evidence="2 3">
    <name type="scientific">Nephila pilipes</name>
    <name type="common">Giant wood spider</name>
    <name type="synonym">Nephila maculata</name>
    <dbReference type="NCBI Taxonomy" id="299642"/>
    <lineage>
        <taxon>Eukaryota</taxon>
        <taxon>Metazoa</taxon>
        <taxon>Ecdysozoa</taxon>
        <taxon>Arthropoda</taxon>
        <taxon>Chelicerata</taxon>
        <taxon>Arachnida</taxon>
        <taxon>Araneae</taxon>
        <taxon>Araneomorphae</taxon>
        <taxon>Entelegynae</taxon>
        <taxon>Araneoidea</taxon>
        <taxon>Nephilidae</taxon>
        <taxon>Nephila</taxon>
    </lineage>
</organism>
<accession>A0A8X6QBB3</accession>
<reference evidence="2" key="1">
    <citation type="submission" date="2020-08" db="EMBL/GenBank/DDBJ databases">
        <title>Multicomponent nature underlies the extraordinary mechanical properties of spider dragline silk.</title>
        <authorList>
            <person name="Kono N."/>
            <person name="Nakamura H."/>
            <person name="Mori M."/>
            <person name="Yoshida Y."/>
            <person name="Ohtoshi R."/>
            <person name="Malay A.D."/>
            <person name="Moran D.A.P."/>
            <person name="Tomita M."/>
            <person name="Numata K."/>
            <person name="Arakawa K."/>
        </authorList>
    </citation>
    <scope>NUCLEOTIDE SEQUENCE</scope>
</reference>
<name>A0A8X6QBB3_NEPPI</name>
<feature type="region of interest" description="Disordered" evidence="1">
    <location>
        <begin position="73"/>
        <end position="92"/>
    </location>
</feature>
<gene>
    <name evidence="2" type="ORF">NPIL_506571</name>
</gene>
<sequence length="112" mass="12364">MKARQLRPCIIKANQTRIAELVVTGGYLHRIPHGHPANGAVQILPLVLDTEPAAVSGHSPGRVIRQHVVPRRPKGVVRTKMSGKKETDFSQSRAETVSEIDWSVLRSNTLDE</sequence>
<evidence type="ECO:0000256" key="1">
    <source>
        <dbReference type="SAM" id="MobiDB-lite"/>
    </source>
</evidence>
<dbReference type="OrthoDB" id="10500757at2759"/>
<protein>
    <submittedName>
        <fullName evidence="2">Uncharacterized protein</fullName>
    </submittedName>
</protein>
<evidence type="ECO:0000313" key="2">
    <source>
        <dbReference type="EMBL" id="GFU09248.1"/>
    </source>
</evidence>
<dbReference type="AlphaFoldDB" id="A0A8X6QBB3"/>
<proteinExistence type="predicted"/>
<dbReference type="Proteomes" id="UP000887013">
    <property type="component" value="Unassembled WGS sequence"/>
</dbReference>
<comment type="caution">
    <text evidence="2">The sequence shown here is derived from an EMBL/GenBank/DDBJ whole genome shotgun (WGS) entry which is preliminary data.</text>
</comment>
<dbReference type="EMBL" id="BMAW01028819">
    <property type="protein sequence ID" value="GFU09248.1"/>
    <property type="molecule type" value="Genomic_DNA"/>
</dbReference>